<comment type="catalytic activity">
    <reaction evidence="1">
        <text>ATP + protein L-histidine = ADP + protein N-phospho-L-histidine.</text>
        <dbReference type="EC" id="2.7.13.3"/>
    </reaction>
</comment>
<dbReference type="RefSeq" id="WP_049683430.1">
    <property type="nucleotide sequence ID" value="NZ_LFZW01000001.1"/>
</dbReference>
<evidence type="ECO:0000256" key="13">
    <source>
        <dbReference type="ARBA" id="ARBA00023136"/>
    </source>
</evidence>
<evidence type="ECO:0000256" key="12">
    <source>
        <dbReference type="ARBA" id="ARBA00023012"/>
    </source>
</evidence>
<keyword evidence="4" id="KW-1003">Cell membrane</keyword>
<dbReference type="FunFam" id="1.10.287.130:FF:000008">
    <property type="entry name" value="Two-component sensor histidine kinase"/>
    <property type="match status" value="1"/>
</dbReference>
<dbReference type="InterPro" id="IPR036097">
    <property type="entry name" value="HisK_dim/P_sf"/>
</dbReference>
<dbReference type="PANTHER" id="PTHR45528">
    <property type="entry name" value="SENSOR HISTIDINE KINASE CPXA"/>
    <property type="match status" value="1"/>
</dbReference>
<keyword evidence="12" id="KW-0902">Two-component regulatory system</keyword>
<dbReference type="InterPro" id="IPR003661">
    <property type="entry name" value="HisK_dim/P_dom"/>
</dbReference>
<keyword evidence="9" id="KW-0418">Kinase</keyword>
<evidence type="ECO:0000256" key="7">
    <source>
        <dbReference type="ARBA" id="ARBA00022692"/>
    </source>
</evidence>
<dbReference type="InterPro" id="IPR004358">
    <property type="entry name" value="Sig_transdc_His_kin-like_C"/>
</dbReference>
<keyword evidence="11 14" id="KW-1133">Transmembrane helix</keyword>
<dbReference type="CDD" id="cd00082">
    <property type="entry name" value="HisKA"/>
    <property type="match status" value="1"/>
</dbReference>
<dbReference type="PANTHER" id="PTHR45528:SF1">
    <property type="entry name" value="SENSOR HISTIDINE KINASE CPXA"/>
    <property type="match status" value="1"/>
</dbReference>
<keyword evidence="7 14" id="KW-0812">Transmembrane</keyword>
<dbReference type="Proteomes" id="UP000037146">
    <property type="component" value="Unassembled WGS sequence"/>
</dbReference>
<dbReference type="PATRIC" id="fig|1679170.3.peg.5209"/>
<evidence type="ECO:0000256" key="5">
    <source>
        <dbReference type="ARBA" id="ARBA00022553"/>
    </source>
</evidence>
<dbReference type="SMART" id="SM00388">
    <property type="entry name" value="HisKA"/>
    <property type="match status" value="1"/>
</dbReference>
<accession>A0A0K9H0M9</accession>
<evidence type="ECO:0000256" key="4">
    <source>
        <dbReference type="ARBA" id="ARBA00022475"/>
    </source>
</evidence>
<dbReference type="GO" id="GO:0005886">
    <property type="term" value="C:plasma membrane"/>
    <property type="evidence" value="ECO:0007669"/>
    <property type="project" value="UniProtKB-SubCell"/>
</dbReference>
<dbReference type="PROSITE" id="PS50109">
    <property type="entry name" value="HIS_KIN"/>
    <property type="match status" value="1"/>
</dbReference>
<dbReference type="InterPro" id="IPR050398">
    <property type="entry name" value="HssS/ArlS-like"/>
</dbReference>
<evidence type="ECO:0000256" key="2">
    <source>
        <dbReference type="ARBA" id="ARBA00004651"/>
    </source>
</evidence>
<feature type="transmembrane region" description="Helical" evidence="14">
    <location>
        <begin position="448"/>
        <end position="467"/>
    </location>
</feature>
<evidence type="ECO:0000259" key="15">
    <source>
        <dbReference type="PROSITE" id="PS50109"/>
    </source>
</evidence>
<evidence type="ECO:0000256" key="3">
    <source>
        <dbReference type="ARBA" id="ARBA00012438"/>
    </source>
</evidence>
<dbReference type="SMART" id="SM00387">
    <property type="entry name" value="HATPase_c"/>
    <property type="match status" value="1"/>
</dbReference>
<feature type="transmembrane region" description="Helical" evidence="14">
    <location>
        <begin position="415"/>
        <end position="442"/>
    </location>
</feature>
<evidence type="ECO:0000256" key="8">
    <source>
        <dbReference type="ARBA" id="ARBA00022741"/>
    </source>
</evidence>
<dbReference type="GO" id="GO:0005524">
    <property type="term" value="F:ATP binding"/>
    <property type="evidence" value="ECO:0007669"/>
    <property type="project" value="UniProtKB-KW"/>
</dbReference>
<dbReference type="Gene3D" id="3.30.565.10">
    <property type="entry name" value="Histidine kinase-like ATPase, C-terminal domain"/>
    <property type="match status" value="1"/>
</dbReference>
<dbReference type="AlphaFoldDB" id="A0A0K9H0M9"/>
<dbReference type="InterPro" id="IPR003594">
    <property type="entry name" value="HATPase_dom"/>
</dbReference>
<protein>
    <recommendedName>
        <fullName evidence="3">histidine kinase</fullName>
        <ecNumber evidence="3">2.7.13.3</ecNumber>
    </recommendedName>
</protein>
<evidence type="ECO:0000256" key="6">
    <source>
        <dbReference type="ARBA" id="ARBA00022679"/>
    </source>
</evidence>
<name>A0A0K9H0M9_9BACI</name>
<reference evidence="17" key="1">
    <citation type="submission" date="2015-07" db="EMBL/GenBank/DDBJ databases">
        <title>Genome sequencing project for genomic taxonomy and phylogenomics of Bacillus-like bacteria.</title>
        <authorList>
            <person name="Liu B."/>
            <person name="Wang J."/>
            <person name="Zhu Y."/>
            <person name="Liu G."/>
            <person name="Chen Q."/>
            <person name="Chen Z."/>
            <person name="Lan J."/>
            <person name="Che J."/>
            <person name="Ge C."/>
            <person name="Shi H."/>
            <person name="Pan Z."/>
            <person name="Liu X."/>
        </authorList>
    </citation>
    <scope>NUCLEOTIDE SEQUENCE [LARGE SCALE GENOMIC DNA]</scope>
    <source>
        <strain evidence="17">FJAT-27997</strain>
    </source>
</reference>
<dbReference type="OrthoDB" id="9792991at2"/>
<keyword evidence="5" id="KW-0597">Phosphoprotein</keyword>
<gene>
    <name evidence="16" type="ORF">AC625_23250</name>
</gene>
<evidence type="ECO:0000256" key="14">
    <source>
        <dbReference type="SAM" id="Phobius"/>
    </source>
</evidence>
<evidence type="ECO:0000256" key="1">
    <source>
        <dbReference type="ARBA" id="ARBA00000085"/>
    </source>
</evidence>
<keyword evidence="17" id="KW-1185">Reference proteome</keyword>
<dbReference type="STRING" id="1679170.AC625_23250"/>
<dbReference type="SUPFAM" id="SSF55874">
    <property type="entry name" value="ATPase domain of HSP90 chaperone/DNA topoisomerase II/histidine kinase"/>
    <property type="match status" value="1"/>
</dbReference>
<evidence type="ECO:0000313" key="17">
    <source>
        <dbReference type="Proteomes" id="UP000037146"/>
    </source>
</evidence>
<dbReference type="PRINTS" id="PR00344">
    <property type="entry name" value="BCTRLSENSOR"/>
</dbReference>
<keyword evidence="6" id="KW-0808">Transferase</keyword>
<feature type="transmembrane region" description="Helical" evidence="14">
    <location>
        <begin position="316"/>
        <end position="339"/>
    </location>
</feature>
<organism evidence="16 17">
    <name type="scientific">Peribacillus loiseleuriae</name>
    <dbReference type="NCBI Taxonomy" id="1679170"/>
    <lineage>
        <taxon>Bacteria</taxon>
        <taxon>Bacillati</taxon>
        <taxon>Bacillota</taxon>
        <taxon>Bacilli</taxon>
        <taxon>Bacillales</taxon>
        <taxon>Bacillaceae</taxon>
        <taxon>Peribacillus</taxon>
    </lineage>
</organism>
<keyword evidence="8" id="KW-0547">Nucleotide-binding</keyword>
<sequence length="747" mass="85568">MGIKWKSNYLFVIWLVLFAFGLKGVFFIGDYSNRYLNKDYYETDFFENHFSQFVDTINLLELNGVTVEDVKKKLVVTSEEIEEHRYRYGGLSEQLQNIKDQYESRISDANLAGNKESVEAYTKERDRKIADITKNFNSDEYVEAKIRKEKEQQVDRYFQERELNYRNELNDYKEVFKYYLKDTSTGKVFTNVNMNEKDHLDEIFTNKSMWYVRTFPSGKYGYLQPGSNDSALESLSGIPGIGANNRFEGKIGVSKSAPASNPVILDYKNYQTDKVYFYTILGLTVLAIFLCLYFYRKIRPFQRMAEVKWITYYERFPIDIRVVIFGITLALAVPTLAFNLEPGSYGNVGISGYGNVVDWVIDVIGLFFLTIMIMMLVTFQAVELINVYKKGSDHLRVEGERSVLARLFQTLQQSFLYTSVGVRITIILFVIYTCGFAFSAVVWEPSLIIGYVLGLLFIGLPTVLYIFNRTGYFNRIIKHANELVNGNMNGDIEVKGKSVLAGLARDINSMKQGVKSSKSEQAKSERLKTELITNVSHDLRTPLTSIITYSELLKNPNLTDEDQNAYIEIVNRKSKRLQVLIEDLFEASKMASGSINLNKGQADIVQLLQQALAEHDEAIKKSTLQFRINCPDHPVYAIVDGQKIWRVFDNLIGNILKYSMEQTRVYISVEKMNNQAVITFKNVTKYELGDSVDEMFERFKRGDTSRHTEGSGLGLAIAKSIMDMHGGDLELEIDGDLFKVTVKINTM</sequence>
<dbReference type="InterPro" id="IPR036890">
    <property type="entry name" value="HATPase_C_sf"/>
</dbReference>
<feature type="domain" description="Histidine kinase" evidence="15">
    <location>
        <begin position="534"/>
        <end position="747"/>
    </location>
</feature>
<feature type="transmembrane region" description="Helical" evidence="14">
    <location>
        <begin position="359"/>
        <end position="382"/>
    </location>
</feature>
<dbReference type="Pfam" id="PF02518">
    <property type="entry name" value="HATPase_c"/>
    <property type="match status" value="1"/>
</dbReference>
<evidence type="ECO:0000256" key="9">
    <source>
        <dbReference type="ARBA" id="ARBA00022777"/>
    </source>
</evidence>
<evidence type="ECO:0000313" key="16">
    <source>
        <dbReference type="EMBL" id="KMY52072.1"/>
    </source>
</evidence>
<keyword evidence="10" id="KW-0067">ATP-binding</keyword>
<evidence type="ECO:0000256" key="10">
    <source>
        <dbReference type="ARBA" id="ARBA00022840"/>
    </source>
</evidence>
<comment type="caution">
    <text evidence="16">The sequence shown here is derived from an EMBL/GenBank/DDBJ whole genome shotgun (WGS) entry which is preliminary data.</text>
</comment>
<dbReference type="SUPFAM" id="SSF47384">
    <property type="entry name" value="Homodimeric domain of signal transducing histidine kinase"/>
    <property type="match status" value="1"/>
</dbReference>
<dbReference type="InterPro" id="IPR005467">
    <property type="entry name" value="His_kinase_dom"/>
</dbReference>
<evidence type="ECO:0000256" key="11">
    <source>
        <dbReference type="ARBA" id="ARBA00022989"/>
    </source>
</evidence>
<dbReference type="EMBL" id="LFZW01000001">
    <property type="protein sequence ID" value="KMY52072.1"/>
    <property type="molecule type" value="Genomic_DNA"/>
</dbReference>
<dbReference type="Gene3D" id="1.10.287.130">
    <property type="match status" value="1"/>
</dbReference>
<dbReference type="Pfam" id="PF00512">
    <property type="entry name" value="HisKA"/>
    <property type="match status" value="1"/>
</dbReference>
<comment type="subcellular location">
    <subcellularLocation>
        <location evidence="2">Cell membrane</location>
        <topology evidence="2">Multi-pass membrane protein</topology>
    </subcellularLocation>
</comment>
<feature type="transmembrane region" description="Helical" evidence="14">
    <location>
        <begin position="275"/>
        <end position="295"/>
    </location>
</feature>
<proteinExistence type="predicted"/>
<dbReference type="EC" id="2.7.13.3" evidence="3"/>
<dbReference type="GO" id="GO:0000155">
    <property type="term" value="F:phosphorelay sensor kinase activity"/>
    <property type="evidence" value="ECO:0007669"/>
    <property type="project" value="InterPro"/>
</dbReference>
<keyword evidence="13 14" id="KW-0472">Membrane</keyword>